<keyword evidence="5" id="KW-1185">Reference proteome</keyword>
<evidence type="ECO:0000256" key="1">
    <source>
        <dbReference type="ARBA" id="ARBA00022737"/>
    </source>
</evidence>
<dbReference type="InterPro" id="IPR019734">
    <property type="entry name" value="TPR_rpt"/>
</dbReference>
<reference evidence="4 5" key="1">
    <citation type="submission" date="2024-02" db="EMBL/GenBank/DDBJ databases">
        <title>Discinaceae phylogenomics.</title>
        <authorList>
            <person name="Dirks A.C."/>
            <person name="James T.Y."/>
        </authorList>
    </citation>
    <scope>NUCLEOTIDE SEQUENCE [LARGE SCALE GENOMIC DNA]</scope>
    <source>
        <strain evidence="4 5">ACD0624</strain>
    </source>
</reference>
<proteinExistence type="predicted"/>
<protein>
    <recommendedName>
        <fullName evidence="3">Serine/threonine-protein kinase BSK1-like TPR repeats domain-containing protein</fullName>
    </recommendedName>
</protein>
<organism evidence="4 5">
    <name type="scientific">Discina gigas</name>
    <dbReference type="NCBI Taxonomy" id="1032678"/>
    <lineage>
        <taxon>Eukaryota</taxon>
        <taxon>Fungi</taxon>
        <taxon>Dikarya</taxon>
        <taxon>Ascomycota</taxon>
        <taxon>Pezizomycotina</taxon>
        <taxon>Pezizomycetes</taxon>
        <taxon>Pezizales</taxon>
        <taxon>Discinaceae</taxon>
        <taxon>Discina</taxon>
    </lineage>
</organism>
<gene>
    <name evidence="4" type="ORF">Q9L58_001636</name>
</gene>
<dbReference type="InterPro" id="IPR011990">
    <property type="entry name" value="TPR-like_helical_dom_sf"/>
</dbReference>
<dbReference type="PANTHER" id="PTHR22904:SF523">
    <property type="entry name" value="STRESS-INDUCED-PHOSPHOPROTEIN 1"/>
    <property type="match status" value="1"/>
</dbReference>
<dbReference type="SMART" id="SM00028">
    <property type="entry name" value="TPR"/>
    <property type="match status" value="3"/>
</dbReference>
<comment type="caution">
    <text evidence="4">The sequence shown here is derived from an EMBL/GenBank/DDBJ whole genome shotgun (WGS) entry which is preliminary data.</text>
</comment>
<evidence type="ECO:0000313" key="5">
    <source>
        <dbReference type="Proteomes" id="UP001447188"/>
    </source>
</evidence>
<dbReference type="EMBL" id="JBBBZM010000012">
    <property type="protein sequence ID" value="KAL0639409.1"/>
    <property type="molecule type" value="Genomic_DNA"/>
</dbReference>
<keyword evidence="2" id="KW-0802">TPR repeat</keyword>
<evidence type="ECO:0000256" key="2">
    <source>
        <dbReference type="ARBA" id="ARBA00022803"/>
    </source>
</evidence>
<sequence>MASTESQIKESDALKLQGNQAFGRKEFTAAHSFYTQAISLTPTSPALYSNRSAALLSMNKLPLALNDANRATELNPAWSKAYRRKASVLDAMGKYAEAKEVYAKAKEVGLAEVPPDGREKVEAEIKRLVEAIDKKIEAQVKEDTSSNVQIEEQTVGHLVMKEFDRRVSSGEPVGQWPPSGSCLRRIWVAEMQFQNALHSLNQFTEGQVPGAAPGTRAIFGRVQTLEELTTAILEDIRVARFDNVSLDKIRMCYALEQQQRNAIGPNLSPKDTIAAYNRRLAQARVQGIDPAGGWNSVRPALQLSIRTALMNGCIKMGLDEPGSDEPEFRRSVDLIEEARRVWSTVDGAIRGRTLEETFLRGVKVLLAEALIKSYNHNPTSPTDQKKKLADIKAIADWVIDSFNRNPRPPESERRQGFMGDDAWWNIYYAHYATPLAKAYSFRGFVFAHTGLQVDIDRKEEMCCAAAKEYITAAGWMSVDEPERSNNLWNAIFAMCSSEAYYHKEDFRVLADMARGSSQWFDDYFLSHRNLPEHIGTTALKDVLTSEWYPDEKEDADVMVKLLRDVWKERVTKYGEKEEAVGGMEIWGKLDERLRTGLEEKIGWT</sequence>
<keyword evidence="1" id="KW-0677">Repeat</keyword>
<evidence type="ECO:0000313" key="4">
    <source>
        <dbReference type="EMBL" id="KAL0639409.1"/>
    </source>
</evidence>
<dbReference type="SUPFAM" id="SSF48452">
    <property type="entry name" value="TPR-like"/>
    <property type="match status" value="1"/>
</dbReference>
<dbReference type="Gene3D" id="1.25.40.10">
    <property type="entry name" value="Tetratricopeptide repeat domain"/>
    <property type="match status" value="1"/>
</dbReference>
<name>A0ABR3GTZ8_9PEZI</name>
<feature type="domain" description="Serine/threonine-protein kinase BSK1-like TPR repeats" evidence="3">
    <location>
        <begin position="5"/>
        <end position="82"/>
    </location>
</feature>
<dbReference type="PANTHER" id="PTHR22904">
    <property type="entry name" value="TPR REPEAT CONTAINING PROTEIN"/>
    <property type="match status" value="1"/>
</dbReference>
<evidence type="ECO:0000259" key="3">
    <source>
        <dbReference type="Pfam" id="PF25575"/>
    </source>
</evidence>
<dbReference type="Pfam" id="PF25575">
    <property type="entry name" value="TPR_BSK1_C"/>
    <property type="match status" value="1"/>
</dbReference>
<accession>A0ABR3GTZ8</accession>
<dbReference type="Proteomes" id="UP001447188">
    <property type="component" value="Unassembled WGS sequence"/>
</dbReference>
<dbReference type="InterPro" id="IPR058209">
    <property type="entry name" value="TPR_BSK1_C"/>
</dbReference>